<reference evidence="7 8" key="1">
    <citation type="submission" date="2019-06" db="EMBL/GenBank/DDBJ databases">
        <title>Sequencing the genomes of 1000 actinobacteria strains.</title>
        <authorList>
            <person name="Klenk H.-P."/>
        </authorList>
    </citation>
    <scope>NUCLEOTIDE SEQUENCE [LARGE SCALE GENOMIC DNA]</scope>
    <source>
        <strain evidence="7 8">DSM 24083</strain>
    </source>
</reference>
<protein>
    <submittedName>
        <fullName evidence="7">Amino acid/polyamine/organocation transporter (APC superfamily)</fullName>
    </submittedName>
</protein>
<sequence length="473" mass="50376">MSTHTVPKRTMGFVTATAMLIGTVIGASVFIVPGALAASAGPAVWLTYLIGAILILFAAVMFAQIGSVMPVTAANYRLTASTVNGTWGFLYIWVFGIANIFLVPIMALTAAEYLGVFHPSLNSMPVAVGLVVITGLVNILGLRAAMSIQNILVAVLILIIAVFATGGLANADWSHFTPMFPIGVGPVIAAAVSTYYAFAGMNVVIELSGEMKNPGRNAIRMIMVGLVTITVLYLGVAVAAVAAVALVQPSELGVEAPIVYAASMVFPDWFGGVVALGAVAACWTTLNAVMAALGRQLFGLSRSRILPQALSKLNKAGTPYIAMVSLTLVGILITIFSEDVMKFVNLSGTYLLLTSITIAVSSLRIQKTLPEMYNRADFKLRGFWYYFWPIGAIVTSIFFLVLAIMDDPQMSLLSFILIPLGLGIYVWRASIVKRTGTSVEELLKVAISEEGATAETSEDAIVKVQLKETEFRK</sequence>
<evidence type="ECO:0000313" key="8">
    <source>
        <dbReference type="Proteomes" id="UP000319746"/>
    </source>
</evidence>
<dbReference type="Proteomes" id="UP000319746">
    <property type="component" value="Unassembled WGS sequence"/>
</dbReference>
<feature type="transmembrane region" description="Helical" evidence="6">
    <location>
        <begin position="269"/>
        <end position="298"/>
    </location>
</feature>
<evidence type="ECO:0000256" key="3">
    <source>
        <dbReference type="ARBA" id="ARBA00022692"/>
    </source>
</evidence>
<dbReference type="Gene3D" id="1.20.1740.10">
    <property type="entry name" value="Amino acid/polyamine transporter I"/>
    <property type="match status" value="1"/>
</dbReference>
<name>A0A543ANV0_9MICC</name>
<keyword evidence="8" id="KW-1185">Reference proteome</keyword>
<comment type="subcellular location">
    <subcellularLocation>
        <location evidence="1">Cell membrane</location>
        <topology evidence="1">Multi-pass membrane protein</topology>
    </subcellularLocation>
</comment>
<evidence type="ECO:0000313" key="7">
    <source>
        <dbReference type="EMBL" id="TQL74252.1"/>
    </source>
</evidence>
<keyword evidence="3 6" id="KW-0812">Transmembrane</keyword>
<dbReference type="RefSeq" id="WP_141864742.1">
    <property type="nucleotide sequence ID" value="NZ_BAABAN010000016.1"/>
</dbReference>
<dbReference type="PANTHER" id="PTHR42770:SF7">
    <property type="entry name" value="MEMBRANE PROTEIN"/>
    <property type="match status" value="1"/>
</dbReference>
<evidence type="ECO:0000256" key="6">
    <source>
        <dbReference type="SAM" id="Phobius"/>
    </source>
</evidence>
<evidence type="ECO:0000256" key="1">
    <source>
        <dbReference type="ARBA" id="ARBA00004651"/>
    </source>
</evidence>
<evidence type="ECO:0000256" key="5">
    <source>
        <dbReference type="ARBA" id="ARBA00023136"/>
    </source>
</evidence>
<feature type="transmembrane region" description="Helical" evidence="6">
    <location>
        <begin position="319"/>
        <end position="337"/>
    </location>
</feature>
<dbReference type="PIRSF" id="PIRSF006060">
    <property type="entry name" value="AA_transporter"/>
    <property type="match status" value="1"/>
</dbReference>
<dbReference type="EMBL" id="VFOU01000001">
    <property type="protein sequence ID" value="TQL74252.1"/>
    <property type="molecule type" value="Genomic_DNA"/>
</dbReference>
<dbReference type="Pfam" id="PF13520">
    <property type="entry name" value="AA_permease_2"/>
    <property type="match status" value="1"/>
</dbReference>
<dbReference type="InterPro" id="IPR002293">
    <property type="entry name" value="AA/rel_permease1"/>
</dbReference>
<feature type="transmembrane region" description="Helical" evidence="6">
    <location>
        <begin position="123"/>
        <end position="144"/>
    </location>
</feature>
<dbReference type="InterPro" id="IPR050367">
    <property type="entry name" value="APC_superfamily"/>
</dbReference>
<accession>A0A543ANV0</accession>
<dbReference type="GO" id="GO:0005886">
    <property type="term" value="C:plasma membrane"/>
    <property type="evidence" value="ECO:0007669"/>
    <property type="project" value="UniProtKB-SubCell"/>
</dbReference>
<proteinExistence type="predicted"/>
<organism evidence="7 8">
    <name type="scientific">Enteractinococcus coprophilus</name>
    <dbReference type="NCBI Taxonomy" id="1027633"/>
    <lineage>
        <taxon>Bacteria</taxon>
        <taxon>Bacillati</taxon>
        <taxon>Actinomycetota</taxon>
        <taxon>Actinomycetes</taxon>
        <taxon>Micrococcales</taxon>
        <taxon>Micrococcaceae</taxon>
    </lineage>
</organism>
<comment type="caution">
    <text evidence="7">The sequence shown here is derived from an EMBL/GenBank/DDBJ whole genome shotgun (WGS) entry which is preliminary data.</text>
</comment>
<feature type="transmembrane region" description="Helical" evidence="6">
    <location>
        <begin position="151"/>
        <end position="171"/>
    </location>
</feature>
<dbReference type="OrthoDB" id="9117841at2"/>
<dbReference type="PANTHER" id="PTHR42770">
    <property type="entry name" value="AMINO ACID TRANSPORTER-RELATED"/>
    <property type="match status" value="1"/>
</dbReference>
<feature type="transmembrane region" description="Helical" evidence="6">
    <location>
        <begin position="183"/>
        <end position="205"/>
    </location>
</feature>
<feature type="transmembrane region" description="Helical" evidence="6">
    <location>
        <begin position="45"/>
        <end position="68"/>
    </location>
</feature>
<feature type="transmembrane region" description="Helical" evidence="6">
    <location>
        <begin position="383"/>
        <end position="404"/>
    </location>
</feature>
<feature type="transmembrane region" description="Helical" evidence="6">
    <location>
        <begin position="89"/>
        <end position="111"/>
    </location>
</feature>
<keyword evidence="2" id="KW-1003">Cell membrane</keyword>
<feature type="transmembrane region" description="Helical" evidence="6">
    <location>
        <begin position="226"/>
        <end position="249"/>
    </location>
</feature>
<dbReference type="GO" id="GO:0022857">
    <property type="term" value="F:transmembrane transporter activity"/>
    <property type="evidence" value="ECO:0007669"/>
    <property type="project" value="InterPro"/>
</dbReference>
<evidence type="ECO:0000256" key="4">
    <source>
        <dbReference type="ARBA" id="ARBA00022989"/>
    </source>
</evidence>
<keyword evidence="4 6" id="KW-1133">Transmembrane helix</keyword>
<evidence type="ECO:0000256" key="2">
    <source>
        <dbReference type="ARBA" id="ARBA00022475"/>
    </source>
</evidence>
<keyword evidence="5 6" id="KW-0472">Membrane</keyword>
<feature type="transmembrane region" description="Helical" evidence="6">
    <location>
        <begin position="12"/>
        <end position="33"/>
    </location>
</feature>
<feature type="transmembrane region" description="Helical" evidence="6">
    <location>
        <begin position="410"/>
        <end position="427"/>
    </location>
</feature>
<gene>
    <name evidence="7" type="ORF">FB556_0711</name>
</gene>
<dbReference type="AlphaFoldDB" id="A0A543ANV0"/>
<feature type="transmembrane region" description="Helical" evidence="6">
    <location>
        <begin position="343"/>
        <end position="363"/>
    </location>
</feature>